<evidence type="ECO:0000256" key="1">
    <source>
        <dbReference type="SAM" id="Coils"/>
    </source>
</evidence>
<comment type="caution">
    <text evidence="3">The sequence shown here is derived from an EMBL/GenBank/DDBJ whole genome shotgun (WGS) entry which is preliminary data.</text>
</comment>
<keyword evidence="4" id="KW-1185">Reference proteome</keyword>
<evidence type="ECO:0000313" key="4">
    <source>
        <dbReference type="Proteomes" id="UP000469185"/>
    </source>
</evidence>
<sequence length="138" mass="15278">MGLLDRVKEMFNRDAGEEPPELPLDVEKRRAQLDELENALRSLTRAMAGEGERMNNPGWRGRVDDLRFAANEAGRLSHEGFDRAALHDLAAEVRPLYGDGPVPAEYAAFAVEHERVMGAVRELRQPLPTEGEGDSAQG</sequence>
<proteinExistence type="predicted"/>
<feature type="compositionally biased region" description="Basic and acidic residues" evidence="2">
    <location>
        <begin position="1"/>
        <end position="16"/>
    </location>
</feature>
<keyword evidence="1" id="KW-0175">Coiled coil</keyword>
<dbReference type="RefSeq" id="WP_163820444.1">
    <property type="nucleotide sequence ID" value="NZ_JAAGOB010000013.1"/>
</dbReference>
<reference evidence="3 4" key="1">
    <citation type="submission" date="2020-02" db="EMBL/GenBank/DDBJ databases">
        <authorList>
            <person name="Li X.-J."/>
            <person name="Feng X.-M."/>
        </authorList>
    </citation>
    <scope>NUCLEOTIDE SEQUENCE [LARGE SCALE GENOMIC DNA]</scope>
    <source>
        <strain evidence="3 4">CGMCC 4.7225</strain>
    </source>
</reference>
<feature type="region of interest" description="Disordered" evidence="2">
    <location>
        <begin position="1"/>
        <end position="22"/>
    </location>
</feature>
<organism evidence="3 4">
    <name type="scientific">Phytoactinopolyspora alkaliphila</name>
    <dbReference type="NCBI Taxonomy" id="1783498"/>
    <lineage>
        <taxon>Bacteria</taxon>
        <taxon>Bacillati</taxon>
        <taxon>Actinomycetota</taxon>
        <taxon>Actinomycetes</taxon>
        <taxon>Jiangellales</taxon>
        <taxon>Jiangellaceae</taxon>
        <taxon>Phytoactinopolyspora</taxon>
    </lineage>
</organism>
<dbReference type="AlphaFoldDB" id="A0A6N9YS65"/>
<dbReference type="Proteomes" id="UP000469185">
    <property type="component" value="Unassembled WGS sequence"/>
</dbReference>
<evidence type="ECO:0000313" key="3">
    <source>
        <dbReference type="EMBL" id="NED97649.1"/>
    </source>
</evidence>
<feature type="coiled-coil region" evidence="1">
    <location>
        <begin position="26"/>
        <end position="53"/>
    </location>
</feature>
<evidence type="ECO:0000256" key="2">
    <source>
        <dbReference type="SAM" id="MobiDB-lite"/>
    </source>
</evidence>
<dbReference type="EMBL" id="JAAGOB010000013">
    <property type="protein sequence ID" value="NED97649.1"/>
    <property type="molecule type" value="Genomic_DNA"/>
</dbReference>
<accession>A0A6N9YS65</accession>
<protein>
    <submittedName>
        <fullName evidence="3">Uncharacterized protein</fullName>
    </submittedName>
</protein>
<gene>
    <name evidence="3" type="ORF">G1H11_20325</name>
</gene>
<name>A0A6N9YS65_9ACTN</name>